<reference evidence="1 2" key="1">
    <citation type="submission" date="2024-06" db="EMBL/GenBank/DDBJ databases">
        <title>Halorubrum miltondacostae sp. nov., a potential PHA producer isolated from an inland solar saltern in Rio Maior, Portugal.</title>
        <authorList>
            <person name="Albuquerque L."/>
            <person name="Viver T."/>
            <person name="Barroso C."/>
            <person name="Claudino R."/>
            <person name="Galvan M."/>
            <person name="Simoes G."/>
            <person name="Lobo Da Cunha A."/>
            <person name="Egas C."/>
        </authorList>
    </citation>
    <scope>NUCLEOTIDE SEQUENCE [LARGE SCALE GENOMIC DNA]</scope>
    <source>
        <strain evidence="1 2">RMP-11</strain>
    </source>
</reference>
<protein>
    <submittedName>
        <fullName evidence="1">Uncharacterized protein</fullName>
    </submittedName>
</protein>
<sequence length="59" mass="6679">MSCRITCNECELDRWLDDCVTAHKLAKEHEARYADHWITLQDPPEDDAVPGHVQQSGSG</sequence>
<dbReference type="Proteomes" id="UP001567572">
    <property type="component" value="Unassembled WGS sequence"/>
</dbReference>
<dbReference type="EMBL" id="JBEDNY010000001">
    <property type="protein sequence ID" value="MEZ3163120.1"/>
    <property type="molecule type" value="Genomic_DNA"/>
</dbReference>
<name>A0ABD5M0X8_9EURY</name>
<proteinExistence type="predicted"/>
<organism evidence="1 2">
    <name type="scientific">Halorubrum miltondacostae</name>
    <dbReference type="NCBI Taxonomy" id="3076378"/>
    <lineage>
        <taxon>Archaea</taxon>
        <taxon>Methanobacteriati</taxon>
        <taxon>Methanobacteriota</taxon>
        <taxon>Stenosarchaea group</taxon>
        <taxon>Halobacteria</taxon>
        <taxon>Halobacteriales</taxon>
        <taxon>Haloferacaceae</taxon>
        <taxon>Halorubrum</taxon>
    </lineage>
</organism>
<dbReference type="RefSeq" id="WP_371160360.1">
    <property type="nucleotide sequence ID" value="NZ_JBEDNX010000001.1"/>
</dbReference>
<evidence type="ECO:0000313" key="2">
    <source>
        <dbReference type="Proteomes" id="UP001567572"/>
    </source>
</evidence>
<keyword evidence="2" id="KW-1185">Reference proteome</keyword>
<dbReference type="AlphaFoldDB" id="A0ABD5M0X8"/>
<gene>
    <name evidence="1" type="ORF">ABNG04_04380</name>
</gene>
<accession>A0ABD5M0X8</accession>
<evidence type="ECO:0000313" key="1">
    <source>
        <dbReference type="EMBL" id="MEZ3163120.1"/>
    </source>
</evidence>
<comment type="caution">
    <text evidence="1">The sequence shown here is derived from an EMBL/GenBank/DDBJ whole genome shotgun (WGS) entry which is preliminary data.</text>
</comment>